<dbReference type="Gene3D" id="1.10.287.3510">
    <property type="match status" value="1"/>
</dbReference>
<evidence type="ECO:0000256" key="24">
    <source>
        <dbReference type="ARBA" id="ARBA00031003"/>
    </source>
</evidence>
<dbReference type="NCBIfam" id="NF004320">
    <property type="entry name" value="PRK05715.1-2"/>
    <property type="match status" value="1"/>
</dbReference>
<evidence type="ECO:0000256" key="16">
    <source>
        <dbReference type="ARBA" id="ARBA00022957"/>
    </source>
</evidence>
<dbReference type="PANTHER" id="PTHR11434:SF16">
    <property type="entry name" value="NADH-UBIQUINONE OXIDOREDUCTASE CHAIN 4L"/>
    <property type="match status" value="1"/>
</dbReference>
<evidence type="ECO:0000256" key="17">
    <source>
        <dbReference type="ARBA" id="ARBA00022982"/>
    </source>
</evidence>
<name>A0A8J6DC08_9ROSI</name>
<keyword evidence="10" id="KW-0934">Plastid</keyword>
<evidence type="ECO:0000256" key="2">
    <source>
        <dbReference type="ARBA" id="ARBA00003402"/>
    </source>
</evidence>
<evidence type="ECO:0000256" key="20">
    <source>
        <dbReference type="ARBA" id="ARBA00023027"/>
    </source>
</evidence>
<dbReference type="SUPFAM" id="SSF54862">
    <property type="entry name" value="4Fe-4S ferredoxins"/>
    <property type="match status" value="1"/>
</dbReference>
<comment type="function">
    <text evidence="2">Apoprotein for the two 4Fe-4S centers FA and FB of photosystem I (PSI); essential for photochemical activity. FB is the terminal electron acceptor of PSI, donating electrons to ferredoxin. The C-terminus interacts with PsaA/B/D and helps assemble the protein into the PSI complex. Required for binding of PsaD and PsaE to PSI. PSI is a plastocyanin-ferredoxin oxidoreductase, converting photonic excitation into a charge separation, which transfers an electron from the donor P700 chlorophyll pair to the spectroscopically characterized acceptors A0, A1, FX, FA and FB in turn.</text>
</comment>
<evidence type="ECO:0000256" key="12">
    <source>
        <dbReference type="ARBA" id="ARBA00022692"/>
    </source>
</evidence>
<feature type="transmembrane region" description="Helical" evidence="29">
    <location>
        <begin position="165"/>
        <end position="185"/>
    </location>
</feature>
<evidence type="ECO:0000256" key="4">
    <source>
        <dbReference type="ARBA" id="ARBA00004170"/>
    </source>
</evidence>
<feature type="transmembrane region" description="Helical" evidence="29">
    <location>
        <begin position="54"/>
        <end position="75"/>
    </location>
</feature>
<dbReference type="PROSITE" id="PS00198">
    <property type="entry name" value="4FE4S_FER_1"/>
    <property type="match status" value="1"/>
</dbReference>
<comment type="cofactor">
    <cofactor evidence="1">
        <name>[4Fe-4S] cluster</name>
        <dbReference type="ChEBI" id="CHEBI:49883"/>
    </cofactor>
</comment>
<sequence length="330" mass="37893">MTEECELSTYDRHELNYNQISLGRLPMLVIDDYTIRTILNLIQRKTQMDLLGQIHNFLLVFLGSGLILKGLGVALRTNPIYFTFSLGLAPYLCGSNKCFNPICCDVHECSEYYKDFNPWTIGNGLTSLYSCFANYYYIRYIMVQDYLDYKIKSNYRTRFDNWSMMLEHILVLCAYLFSIDIYGLITSRNMVRALMCLELILNTVIINFVTFSDFFDSRQLKGNIFSIFVIVIATAEASIGSTIVSSIYRNKKSTHPMSDSVKIYNTCIGCTQCVRDCPTDVLEMIPWDGCKAKQIASAPRTEYCVGCKRCESACPIDFSSVRVYLWHETT</sequence>
<evidence type="ECO:0000256" key="13">
    <source>
        <dbReference type="ARBA" id="ARBA00022719"/>
    </source>
</evidence>
<dbReference type="OrthoDB" id="9at2759"/>
<evidence type="ECO:0000256" key="26">
    <source>
        <dbReference type="ARBA" id="ARBA00032541"/>
    </source>
</evidence>
<keyword evidence="14" id="KW-0603">Photosystem I</keyword>
<keyword evidence="15" id="KW-0521">NADP</keyword>
<evidence type="ECO:0000256" key="8">
    <source>
        <dbReference type="ARBA" id="ARBA00016612"/>
    </source>
</evidence>
<evidence type="ECO:0000256" key="27">
    <source>
        <dbReference type="ARBA" id="ARBA00033423"/>
    </source>
</evidence>
<evidence type="ECO:0000256" key="6">
    <source>
        <dbReference type="ARBA" id="ARBA00013197"/>
    </source>
</evidence>
<evidence type="ECO:0000256" key="5">
    <source>
        <dbReference type="ARBA" id="ARBA00010519"/>
    </source>
</evidence>
<dbReference type="InterPro" id="IPR017491">
    <property type="entry name" value="PSI_PsaC"/>
</dbReference>
<evidence type="ECO:0000256" key="9">
    <source>
        <dbReference type="ARBA" id="ARBA00022448"/>
    </source>
</evidence>
<dbReference type="GO" id="GO:0042773">
    <property type="term" value="P:ATP synthesis coupled electron transport"/>
    <property type="evidence" value="ECO:0007669"/>
    <property type="project" value="InterPro"/>
</dbReference>
<keyword evidence="32" id="KW-1185">Reference proteome</keyword>
<dbReference type="GO" id="GO:0009522">
    <property type="term" value="C:photosystem I"/>
    <property type="evidence" value="ECO:0007669"/>
    <property type="project" value="UniProtKB-KW"/>
</dbReference>
<dbReference type="GO" id="GO:0009773">
    <property type="term" value="P:photosynthetic electron transport in photosystem I"/>
    <property type="evidence" value="ECO:0007669"/>
    <property type="project" value="InterPro"/>
</dbReference>
<dbReference type="Gene3D" id="3.30.70.20">
    <property type="match status" value="1"/>
</dbReference>
<keyword evidence="10" id="KW-0150">Chloroplast</keyword>
<dbReference type="GO" id="GO:0051539">
    <property type="term" value="F:4 iron, 4 sulfur cluster binding"/>
    <property type="evidence" value="ECO:0007669"/>
    <property type="project" value="InterPro"/>
</dbReference>
<evidence type="ECO:0000313" key="32">
    <source>
        <dbReference type="Proteomes" id="UP000701853"/>
    </source>
</evidence>
<accession>A0A8J6DC08</accession>
<dbReference type="Pfam" id="PF12838">
    <property type="entry name" value="Fer4_7"/>
    <property type="match status" value="1"/>
</dbReference>
<dbReference type="GO" id="GO:0030964">
    <property type="term" value="C:NADH dehydrogenase complex"/>
    <property type="evidence" value="ECO:0007669"/>
    <property type="project" value="TreeGrafter"/>
</dbReference>
<dbReference type="InterPro" id="IPR017896">
    <property type="entry name" value="4Fe4S_Fe-S-bd"/>
</dbReference>
<dbReference type="HAMAP" id="MF_01456">
    <property type="entry name" value="NDH1_NuoK"/>
    <property type="match status" value="1"/>
</dbReference>
<evidence type="ECO:0000256" key="25">
    <source>
        <dbReference type="ARBA" id="ARBA00031586"/>
    </source>
</evidence>
<dbReference type="GO" id="GO:0016651">
    <property type="term" value="F:oxidoreductase activity, acting on NAD(P)H"/>
    <property type="evidence" value="ECO:0007669"/>
    <property type="project" value="InterPro"/>
</dbReference>
<keyword evidence="20" id="KW-0520">NAD</keyword>
<comment type="catalytic activity">
    <reaction evidence="28">
        <text>reduced [plastocyanin] + hnu + oxidized [2Fe-2S]-[ferredoxin] = oxidized [plastocyanin] + reduced [2Fe-2S]-[ferredoxin]</text>
        <dbReference type="Rhea" id="RHEA:30407"/>
        <dbReference type="Rhea" id="RHEA-COMP:10000"/>
        <dbReference type="Rhea" id="RHEA-COMP:10001"/>
        <dbReference type="Rhea" id="RHEA-COMP:10039"/>
        <dbReference type="Rhea" id="RHEA-COMP:10040"/>
        <dbReference type="ChEBI" id="CHEBI:29036"/>
        <dbReference type="ChEBI" id="CHEBI:30212"/>
        <dbReference type="ChEBI" id="CHEBI:33737"/>
        <dbReference type="ChEBI" id="CHEBI:33738"/>
        <dbReference type="ChEBI" id="CHEBI:49552"/>
        <dbReference type="EC" id="1.97.1.12"/>
    </reaction>
</comment>
<evidence type="ECO:0000313" key="31">
    <source>
        <dbReference type="EMBL" id="KAG8503061.1"/>
    </source>
</evidence>
<dbReference type="EMBL" id="JAHUZN010000001">
    <property type="protein sequence ID" value="KAG8503061.1"/>
    <property type="molecule type" value="Genomic_DNA"/>
</dbReference>
<keyword evidence="12 29" id="KW-0812">Transmembrane</keyword>
<keyword evidence="21" id="KW-0793">Thylakoid</keyword>
<dbReference type="NCBIfam" id="TIGR03048">
    <property type="entry name" value="PS_I_psaC"/>
    <property type="match status" value="1"/>
</dbReference>
<evidence type="ECO:0000256" key="28">
    <source>
        <dbReference type="ARBA" id="ARBA00048912"/>
    </source>
</evidence>
<gene>
    <name evidence="31" type="ORF">CXB51_000826</name>
</gene>
<evidence type="ECO:0000256" key="29">
    <source>
        <dbReference type="SAM" id="Phobius"/>
    </source>
</evidence>
<evidence type="ECO:0000256" key="23">
    <source>
        <dbReference type="ARBA" id="ARBA00030218"/>
    </source>
</evidence>
<dbReference type="GO" id="GO:0048038">
    <property type="term" value="F:quinone binding"/>
    <property type="evidence" value="ECO:0007669"/>
    <property type="project" value="UniProtKB-KW"/>
</dbReference>
<evidence type="ECO:0000256" key="10">
    <source>
        <dbReference type="ARBA" id="ARBA00022528"/>
    </source>
</evidence>
<evidence type="ECO:0000259" key="30">
    <source>
        <dbReference type="PROSITE" id="PS51379"/>
    </source>
</evidence>
<keyword evidence="9" id="KW-0813">Transport</keyword>
<dbReference type="InterPro" id="IPR039428">
    <property type="entry name" value="NUOK/Mnh_C1-like"/>
</dbReference>
<evidence type="ECO:0000256" key="1">
    <source>
        <dbReference type="ARBA" id="ARBA00001966"/>
    </source>
</evidence>
<evidence type="ECO:0000256" key="21">
    <source>
        <dbReference type="ARBA" id="ARBA00023078"/>
    </source>
</evidence>
<dbReference type="PANTHER" id="PTHR11434">
    <property type="entry name" value="NADH-UBIQUINONE OXIDOREDUCTASE SUBUNIT ND4L"/>
    <property type="match status" value="1"/>
</dbReference>
<keyword evidence="13" id="KW-0874">Quinone</keyword>
<dbReference type="InterPro" id="IPR001133">
    <property type="entry name" value="NADH_UbQ_OxRdtase_chain4L/K"/>
</dbReference>
<dbReference type="GO" id="GO:0042651">
    <property type="term" value="C:thylakoid membrane"/>
    <property type="evidence" value="ECO:0007669"/>
    <property type="project" value="InterPro"/>
</dbReference>
<dbReference type="AlphaFoldDB" id="A0A8J6DC08"/>
<dbReference type="FunFam" id="1.10.287.3510:FF:000001">
    <property type="entry name" value="NADH-quinone oxidoreductase subunit K"/>
    <property type="match status" value="1"/>
</dbReference>
<evidence type="ECO:0000256" key="22">
    <source>
        <dbReference type="ARBA" id="ARBA00023136"/>
    </source>
</evidence>
<evidence type="ECO:0000256" key="3">
    <source>
        <dbReference type="ARBA" id="ARBA00004141"/>
    </source>
</evidence>
<evidence type="ECO:0000256" key="18">
    <source>
        <dbReference type="ARBA" id="ARBA00022989"/>
    </source>
</evidence>
<comment type="subcellular location">
    <subcellularLocation>
        <location evidence="3">Membrane</location>
        <topology evidence="3">Multi-pass membrane protein</topology>
    </subcellularLocation>
    <subcellularLocation>
        <location evidence="4">Membrane</location>
        <topology evidence="4">Peripheral membrane protein</topology>
    </subcellularLocation>
</comment>
<keyword evidence="16" id="KW-0618">Plastoquinone</keyword>
<dbReference type="GO" id="GO:0009536">
    <property type="term" value="C:plastid"/>
    <property type="evidence" value="ECO:0007669"/>
    <property type="project" value="UniProtKB-ARBA"/>
</dbReference>
<feature type="domain" description="4Fe-4S ferredoxin-type" evidence="30">
    <location>
        <begin position="257"/>
        <end position="287"/>
    </location>
</feature>
<dbReference type="GO" id="GO:0009055">
    <property type="term" value="F:electron transfer activity"/>
    <property type="evidence" value="ECO:0007669"/>
    <property type="project" value="InterPro"/>
</dbReference>
<keyword evidence="17" id="KW-0249">Electron transport</keyword>
<comment type="similarity">
    <text evidence="5">Belongs to the complex I subunit 4L family.</text>
</comment>
<evidence type="ECO:0000256" key="14">
    <source>
        <dbReference type="ARBA" id="ARBA00022836"/>
    </source>
</evidence>
<dbReference type="InterPro" id="IPR017900">
    <property type="entry name" value="4Fe4S_Fe_S_CS"/>
</dbReference>
<keyword evidence="22 29" id="KW-0472">Membrane</keyword>
<dbReference type="Pfam" id="PF00420">
    <property type="entry name" value="Oxidored_q2"/>
    <property type="match status" value="1"/>
</dbReference>
<evidence type="ECO:0000256" key="7">
    <source>
        <dbReference type="ARBA" id="ARBA00013413"/>
    </source>
</evidence>
<comment type="caution">
    <text evidence="31">The sequence shown here is derived from an EMBL/GenBank/DDBJ whole genome shotgun (WGS) entry which is preliminary data.</text>
</comment>
<feature type="domain" description="4Fe-4S ferredoxin-type" evidence="30">
    <location>
        <begin position="295"/>
        <end position="324"/>
    </location>
</feature>
<evidence type="ECO:0000256" key="15">
    <source>
        <dbReference type="ARBA" id="ARBA00022857"/>
    </source>
</evidence>
<feature type="transmembrane region" description="Helical" evidence="29">
    <location>
        <begin position="192"/>
        <end position="212"/>
    </location>
</feature>
<dbReference type="Proteomes" id="UP000701853">
    <property type="component" value="Chromosome 1"/>
</dbReference>
<protein>
    <recommendedName>
        <fullName evidence="8">NADH-ubiquinone oxidoreductase chain 4L</fullName>
        <ecNumber evidence="6">1.97.1.12</ecNumber>
    </recommendedName>
    <alternativeName>
        <fullName evidence="26">9 kDa polypeptide</fullName>
    </alternativeName>
    <alternativeName>
        <fullName evidence="25">NADH dehydrogenase subunit 4L</fullName>
    </alternativeName>
    <alternativeName>
        <fullName evidence="27">PSI-C</fullName>
    </alternativeName>
    <alternativeName>
        <fullName evidence="7">Photosystem I iron-sulfur center</fullName>
    </alternativeName>
    <alternativeName>
        <fullName evidence="23">Photosystem I subunit VII</fullName>
    </alternativeName>
    <alternativeName>
        <fullName evidence="24">PsaC</fullName>
    </alternativeName>
</protein>
<keyword evidence="11" id="KW-0602">Photosynthesis</keyword>
<dbReference type="PROSITE" id="PS51379">
    <property type="entry name" value="4FE4S_FER_2"/>
    <property type="match status" value="2"/>
</dbReference>
<feature type="transmembrane region" description="Helical" evidence="29">
    <location>
        <begin position="224"/>
        <end position="248"/>
    </location>
</feature>
<dbReference type="EC" id="1.97.1.12" evidence="6"/>
<keyword evidence="19" id="KW-0560">Oxidoreductase</keyword>
<reference evidence="31 32" key="1">
    <citation type="journal article" date="2021" name="bioRxiv">
        <title>The Gossypium anomalum genome as a resource for cotton improvement and evolutionary analysis of hybrid incompatibility.</title>
        <authorList>
            <person name="Grover C.E."/>
            <person name="Yuan D."/>
            <person name="Arick M.A."/>
            <person name="Miller E.R."/>
            <person name="Hu G."/>
            <person name="Peterson D.G."/>
            <person name="Wendel J.F."/>
            <person name="Udall J.A."/>
        </authorList>
    </citation>
    <scope>NUCLEOTIDE SEQUENCE [LARGE SCALE GENOMIC DNA]</scope>
    <source>
        <strain evidence="31">JFW-Udall</strain>
        <tissue evidence="31">Leaf</tissue>
    </source>
</reference>
<evidence type="ECO:0000256" key="19">
    <source>
        <dbReference type="ARBA" id="ARBA00023002"/>
    </source>
</evidence>
<evidence type="ECO:0000256" key="11">
    <source>
        <dbReference type="ARBA" id="ARBA00022531"/>
    </source>
</evidence>
<proteinExistence type="inferred from homology"/>
<organism evidence="31 32">
    <name type="scientific">Gossypium anomalum</name>
    <dbReference type="NCBI Taxonomy" id="47600"/>
    <lineage>
        <taxon>Eukaryota</taxon>
        <taxon>Viridiplantae</taxon>
        <taxon>Streptophyta</taxon>
        <taxon>Embryophyta</taxon>
        <taxon>Tracheophyta</taxon>
        <taxon>Spermatophyta</taxon>
        <taxon>Magnoliopsida</taxon>
        <taxon>eudicotyledons</taxon>
        <taxon>Gunneridae</taxon>
        <taxon>Pentapetalae</taxon>
        <taxon>rosids</taxon>
        <taxon>malvids</taxon>
        <taxon>Malvales</taxon>
        <taxon>Malvaceae</taxon>
        <taxon>Malvoideae</taxon>
        <taxon>Gossypium</taxon>
    </lineage>
</organism>
<keyword evidence="18 29" id="KW-1133">Transmembrane helix</keyword>